<evidence type="ECO:0008006" key="4">
    <source>
        <dbReference type="Google" id="ProtNLM"/>
    </source>
</evidence>
<dbReference type="RefSeq" id="WP_348711243.1">
    <property type="nucleotide sequence ID" value="NZ_CAXIXY010000003.1"/>
</dbReference>
<feature type="coiled-coil region" evidence="1">
    <location>
        <begin position="699"/>
        <end position="767"/>
    </location>
</feature>
<sequence>METKLEAKLKNITTEYSKFNANQVLTAKQLNAFIEYFDDQDRLSRIGLSGIGIACGFQLTPEFVNDKTAIESLTISQGVGVTTDGDLVQFHNLIEKNLKSKKFKFFKKFEDNDGKYPKFLNSQKEQYKLWEVYSENDSTLSELIDFPEINKMAVILYLEQYPNEDALCNKLNCDNQGIEQINNLRVLLISCEDLEAIATKDDIFTQHDWYKINDSLPVVDSRRVVLNEDNTETFTSLKGLYNSAIKDESIVTDLILGYEVIFNKFGLSSITSKIKSLFSFSALSVPLDFQYRYDALKDLADTYNEIKELLLHINVNCCPDIGAFPKHLMLGKITETEFPELRHRFYNSPIVSTENENLAKAKLLLERAISIANSYIGTTETDDIEITPSMAHTTLSDKAVPFYYNVSNELLHNWSYNKTVNYKADENLSYHKDNLDKSLPIQRPLDYNIDKNDFYRIEGHQGKMYGEALAKIQKLKKDYGLSFDVKTLSINATTQTIDINDYECEFEDLKMLLNAWKAEQNCILSEVSKTFSAFKTTDPKVNIIADKYRNVKGAATDAAAFDAELSLRAESSTRTGIVGKEFPTSGNEPVGKGDFLFQDQDAYYETFKGNIIKENLTKEEGALGGIIETIFDRNKGGSSSDIIVELEKEIAPIRESEAWVKEPELSDFILTDITETLVHAYVLDTKVPLNIRDINDTILVSYKLTIDNLCQQVKKLQAKYNGTTLELSTKQILGLMINQLSIVCCSGKKLETLLAEIEKRKEKILQKIQLSEFVKQHPGLEHKAGVIPGGTFVMVYVTENATDSNTFNDVVLDIIFRNQPSDEKPLDTIFDTIRDNAFPVKNEFLEREGLFSFKNGGVINLWDKSSSISFSFVDAKSPDFTKRLFLDDDVVLVGKTLGDTVVNFTSFLNRTWSRAGLGDIISAEGTLMYKDGSVGMRITIKDRLIPKDQFYFQIFNPNVLGTTNRLYFDENEVIRENETLRNTVVADFSLPYLCCSDCAPVNFIVPKEPVFLSLPVSYVCLDSSKTIEPLVFNKLPIDGIVKSDIPEDFESGIFVDPVDNKTKLDVTKIDENYLGKTINFTMNDEPTDCQIIVYPDIKLSIVASPPVYKDDSPEADVTFSLKWDSDSFIAANFINQVTYNFDFLGNGVKEERTPVDNQFVHTYTLPVNDLNAVTPSLEVSLGPCSKIIPIQTIVFETETPSELAIQPSYCLNVETEKVARIEFTNIGGTITVDGIPIPGVTIEGNELVITSEDFTAYEQLIRFDEDGQPTNASIIIHKVKQIEILEGKASGFVWEDEKLFYQGDFTIKLPDGADSRLLDFAWESEGQKSETEMFTPKYVIEPDSVNTFKVTVTVKDQNGCSSQDTIDVVVAYPDFNIEVPDAIFCLEDKTPHVIGIDPKIEGMILQGNGITYNEERGVWEFVAANAGLTTAGTADVELVGTSVTASINVTERSKASFSHTFNIETRELTLTNTSETGNEYIWSINGKEGEPQTTKETIPVDLANYDGDSIRISLTVISHCGTNTTTQTIDVSNTVISKCEEVVKNALEAEQKLFGDKDASDRPDLLEEIVNPTKKLYAGVLKDLANYTNGSKNGELEKPFLVLLGDTEQAIKQDPDNEILKKYYRAQVKIYILILHCQDPKTLEIKGDGENVIALQIQRVLDAIELDLREFSEMQINIDIKVSPDNPEENLRTFLEKCAAEINSTLIRDYIINKLVKTLSNTVR</sequence>
<keyword evidence="3" id="KW-1185">Reference proteome</keyword>
<evidence type="ECO:0000313" key="3">
    <source>
        <dbReference type="Proteomes" id="UP001497416"/>
    </source>
</evidence>
<name>A0ABM9NX72_9FLAO</name>
<evidence type="ECO:0000256" key="1">
    <source>
        <dbReference type="SAM" id="Coils"/>
    </source>
</evidence>
<evidence type="ECO:0000313" key="2">
    <source>
        <dbReference type="EMBL" id="CAL2082229.1"/>
    </source>
</evidence>
<dbReference type="Proteomes" id="UP001497416">
    <property type="component" value="Unassembled WGS sequence"/>
</dbReference>
<protein>
    <recommendedName>
        <fullName evidence="4">PKD domain-containing protein</fullName>
    </recommendedName>
</protein>
<keyword evidence="1" id="KW-0175">Coiled coil</keyword>
<proteinExistence type="predicted"/>
<accession>A0ABM9NX72</accession>
<dbReference type="EMBL" id="CAXIXY010000003">
    <property type="protein sequence ID" value="CAL2082229.1"/>
    <property type="molecule type" value="Genomic_DNA"/>
</dbReference>
<organism evidence="2 3">
    <name type="scientific">Tenacibaculum platacis</name>
    <dbReference type="NCBI Taxonomy" id="3137852"/>
    <lineage>
        <taxon>Bacteria</taxon>
        <taxon>Pseudomonadati</taxon>
        <taxon>Bacteroidota</taxon>
        <taxon>Flavobacteriia</taxon>
        <taxon>Flavobacteriales</taxon>
        <taxon>Flavobacteriaceae</taxon>
        <taxon>Tenacibaculum</taxon>
    </lineage>
</organism>
<comment type="caution">
    <text evidence="2">The sequence shown here is derived from an EMBL/GenBank/DDBJ whole genome shotgun (WGS) entry which is preliminary data.</text>
</comment>
<gene>
    <name evidence="2" type="ORF">T190607A01A_11327</name>
</gene>
<reference evidence="2 3" key="1">
    <citation type="submission" date="2024-05" db="EMBL/GenBank/DDBJ databases">
        <authorList>
            <person name="Duchaud E."/>
        </authorList>
    </citation>
    <scope>NUCLEOTIDE SEQUENCE [LARGE SCALE GENOMIC DNA]</scope>
    <source>
        <strain evidence="2">Ena-SAMPLE-TAB-13-05-2024-13:56:06:370-140302</strain>
    </source>
</reference>